<reference evidence="1 2" key="2">
    <citation type="journal article" date="2012" name="PLoS Pathog.">
        <title>Diverse lifestyles and strategies of plant pathogenesis encoded in the genomes of eighteen Dothideomycetes fungi.</title>
        <authorList>
            <person name="Ohm R.A."/>
            <person name="Feau N."/>
            <person name="Henrissat B."/>
            <person name="Schoch C.L."/>
            <person name="Horwitz B.A."/>
            <person name="Barry K.W."/>
            <person name="Condon B.J."/>
            <person name="Copeland A.C."/>
            <person name="Dhillon B."/>
            <person name="Glaser F."/>
            <person name="Hesse C.N."/>
            <person name="Kosti I."/>
            <person name="LaButti K."/>
            <person name="Lindquist E.A."/>
            <person name="Lucas S."/>
            <person name="Salamov A.A."/>
            <person name="Bradshaw R.E."/>
            <person name="Ciuffetti L."/>
            <person name="Hamelin R.C."/>
            <person name="Kema G.H.J."/>
            <person name="Lawrence C."/>
            <person name="Scott J.A."/>
            <person name="Spatafora J.W."/>
            <person name="Turgeon B.G."/>
            <person name="de Wit P.J.G.M."/>
            <person name="Zhong S."/>
            <person name="Goodwin S.B."/>
            <person name="Grigoriev I.V."/>
        </authorList>
    </citation>
    <scope>NUCLEOTIDE SEQUENCE [LARGE SCALE GENOMIC DNA]</scope>
    <source>
        <strain evidence="2">NZE10 / CBS 128990</strain>
    </source>
</reference>
<dbReference type="Proteomes" id="UP000016933">
    <property type="component" value="Unassembled WGS sequence"/>
</dbReference>
<dbReference type="OrthoDB" id="5324692at2759"/>
<dbReference type="STRING" id="675120.N1PNA2"/>
<dbReference type="HOGENOM" id="CLU_011640_1_0_1"/>
<dbReference type="OMA" id="HNNWNGF"/>
<sequence>QQYRPPLKRCPHTGQGINFPTHFFRFTGIEDFWICSKCFEDDVKSTRAMDFCEQFYFDPLPGCDSVCDWQGTPRVRQLLNNAVRNGGVDALMEYARNRPAAGVCQGQKAVRGGQGQKWFGTPEIPNFIACEACYEDYIFVTPMASRMAPKSPESHETNDLWSCDLSIPYVRQMFLQQQQGSDLINAIKHRMSLPSCLGFSQIAYKNSRRWFRPVLPHPIERMMVCEACFLDHAGGLPVAKNFQEVRIDVREGVTRWICDFQLPPLKACTPDLMEKHYELWYGIAAKVVTFPCCEQQAIRDGDWYALQHPEDSRRIVDNFELCAACYIGMIEPCGFAGYFRQRRYNPGSERVCDFSTLNKGRHHVFRLKYREMVFRGDPFPLMDIAHRLAPLPVCPGGRFVQNRRWWGMNEFFFCESCYEELGRDSYFAPSFAHQRQEHAEACCDMWSTAMRQRYIQACRSKDLTQFL</sequence>
<dbReference type="AlphaFoldDB" id="N1PNA2"/>
<gene>
    <name evidence="1" type="ORF">DOTSEDRAFT_117938</name>
</gene>
<dbReference type="eggNOG" id="ENOG502RFFW">
    <property type="taxonomic scope" value="Eukaryota"/>
</dbReference>
<proteinExistence type="predicted"/>
<accession>N1PNA2</accession>
<feature type="non-terminal residue" evidence="1">
    <location>
        <position position="467"/>
    </location>
</feature>
<keyword evidence="2" id="KW-1185">Reference proteome</keyword>
<protein>
    <recommendedName>
        <fullName evidence="3">Integral membrane protein</fullName>
    </recommendedName>
</protein>
<feature type="non-terminal residue" evidence="1">
    <location>
        <position position="1"/>
    </location>
</feature>
<organism evidence="1 2">
    <name type="scientific">Dothistroma septosporum (strain NZE10 / CBS 128990)</name>
    <name type="common">Red band needle blight fungus</name>
    <name type="synonym">Mycosphaerella pini</name>
    <dbReference type="NCBI Taxonomy" id="675120"/>
    <lineage>
        <taxon>Eukaryota</taxon>
        <taxon>Fungi</taxon>
        <taxon>Dikarya</taxon>
        <taxon>Ascomycota</taxon>
        <taxon>Pezizomycotina</taxon>
        <taxon>Dothideomycetes</taxon>
        <taxon>Dothideomycetidae</taxon>
        <taxon>Mycosphaerellales</taxon>
        <taxon>Mycosphaerellaceae</taxon>
        <taxon>Dothistroma</taxon>
    </lineage>
</organism>
<dbReference type="EMBL" id="KB446539">
    <property type="protein sequence ID" value="EME43899.1"/>
    <property type="molecule type" value="Genomic_DNA"/>
</dbReference>
<evidence type="ECO:0000313" key="1">
    <source>
        <dbReference type="EMBL" id="EME43899.1"/>
    </source>
</evidence>
<name>N1PNA2_DOTSN</name>
<evidence type="ECO:0008006" key="3">
    <source>
        <dbReference type="Google" id="ProtNLM"/>
    </source>
</evidence>
<reference evidence="2" key="1">
    <citation type="journal article" date="2012" name="PLoS Genet.">
        <title>The genomes of the fungal plant pathogens Cladosporium fulvum and Dothistroma septosporum reveal adaptation to different hosts and lifestyles but also signatures of common ancestry.</title>
        <authorList>
            <person name="de Wit P.J.G.M."/>
            <person name="van der Burgt A."/>
            <person name="Oekmen B."/>
            <person name="Stergiopoulos I."/>
            <person name="Abd-Elsalam K.A."/>
            <person name="Aerts A.L."/>
            <person name="Bahkali A.H."/>
            <person name="Beenen H.G."/>
            <person name="Chettri P."/>
            <person name="Cox M.P."/>
            <person name="Datema E."/>
            <person name="de Vries R.P."/>
            <person name="Dhillon B."/>
            <person name="Ganley A.R."/>
            <person name="Griffiths S.A."/>
            <person name="Guo Y."/>
            <person name="Hamelin R.C."/>
            <person name="Henrissat B."/>
            <person name="Kabir M.S."/>
            <person name="Jashni M.K."/>
            <person name="Kema G."/>
            <person name="Klaubauf S."/>
            <person name="Lapidus A."/>
            <person name="Levasseur A."/>
            <person name="Lindquist E."/>
            <person name="Mehrabi R."/>
            <person name="Ohm R.A."/>
            <person name="Owen T.J."/>
            <person name="Salamov A."/>
            <person name="Schwelm A."/>
            <person name="Schijlen E."/>
            <person name="Sun H."/>
            <person name="van den Burg H.A."/>
            <person name="van Ham R.C.H.J."/>
            <person name="Zhang S."/>
            <person name="Goodwin S.B."/>
            <person name="Grigoriev I.V."/>
            <person name="Collemare J."/>
            <person name="Bradshaw R.E."/>
        </authorList>
    </citation>
    <scope>NUCLEOTIDE SEQUENCE [LARGE SCALE GENOMIC DNA]</scope>
    <source>
        <strain evidence="2">NZE10 / CBS 128990</strain>
    </source>
</reference>
<evidence type="ECO:0000313" key="2">
    <source>
        <dbReference type="Proteomes" id="UP000016933"/>
    </source>
</evidence>